<dbReference type="AlphaFoldDB" id="A0AAV9QRE5"/>
<keyword evidence="2" id="KW-1185">Reference proteome</keyword>
<dbReference type="Proteomes" id="UP001311232">
    <property type="component" value="Unassembled WGS sequence"/>
</dbReference>
<dbReference type="EMBL" id="JAHHUM010003029">
    <property type="protein sequence ID" value="KAK5598652.1"/>
    <property type="molecule type" value="Genomic_DNA"/>
</dbReference>
<sequence>MASNLMSLSSRRAAHKVALPSILCLFATASPTLNALLAHSLSTERCASPQLVCDTDVFLRRDVYPAGKHLETEKSPSKSRRQGLLCSQGLLTKCEEDSSLVNRRLFFYGPSELSRICYGELFDELRASRQRAIEALAPYSPQSSCHYVPPPNEPSPYGRLLSQGRIALIKPCEEPRVTGDKFYWELTYKNEGAMQSQILPDGMEGLNYNEMAKMDGKRRPFLYAAPRLYPRELS</sequence>
<evidence type="ECO:0000313" key="1">
    <source>
        <dbReference type="EMBL" id="KAK5598652.1"/>
    </source>
</evidence>
<comment type="caution">
    <text evidence="1">The sequence shown here is derived from an EMBL/GenBank/DDBJ whole genome shotgun (WGS) entry which is preliminary data.</text>
</comment>
<accession>A0AAV9QRE5</accession>
<organism evidence="1 2">
    <name type="scientific">Crenichthys baileyi</name>
    <name type="common">White River springfish</name>
    <dbReference type="NCBI Taxonomy" id="28760"/>
    <lineage>
        <taxon>Eukaryota</taxon>
        <taxon>Metazoa</taxon>
        <taxon>Chordata</taxon>
        <taxon>Craniata</taxon>
        <taxon>Vertebrata</taxon>
        <taxon>Euteleostomi</taxon>
        <taxon>Actinopterygii</taxon>
        <taxon>Neopterygii</taxon>
        <taxon>Teleostei</taxon>
        <taxon>Neoteleostei</taxon>
        <taxon>Acanthomorphata</taxon>
        <taxon>Ovalentaria</taxon>
        <taxon>Atherinomorphae</taxon>
        <taxon>Cyprinodontiformes</taxon>
        <taxon>Goodeidae</taxon>
        <taxon>Crenichthys</taxon>
    </lineage>
</organism>
<name>A0AAV9QRE5_9TELE</name>
<protein>
    <submittedName>
        <fullName evidence="1">Uncharacterized protein</fullName>
    </submittedName>
</protein>
<reference evidence="1 2" key="1">
    <citation type="submission" date="2021-06" db="EMBL/GenBank/DDBJ databases">
        <authorList>
            <person name="Palmer J.M."/>
        </authorList>
    </citation>
    <scope>NUCLEOTIDE SEQUENCE [LARGE SCALE GENOMIC DNA]</scope>
    <source>
        <strain evidence="1 2">MEX-2019</strain>
        <tissue evidence="1">Muscle</tissue>
    </source>
</reference>
<gene>
    <name evidence="1" type="ORF">CRENBAI_006493</name>
</gene>
<evidence type="ECO:0000313" key="2">
    <source>
        <dbReference type="Proteomes" id="UP001311232"/>
    </source>
</evidence>
<proteinExistence type="predicted"/>